<dbReference type="InterPro" id="IPR045229">
    <property type="entry name" value="TPP_enz"/>
</dbReference>
<dbReference type="NCBIfam" id="NF005760">
    <property type="entry name" value="PRK07586.1"/>
    <property type="match status" value="1"/>
</dbReference>
<dbReference type="CDD" id="cd02002">
    <property type="entry name" value="TPP_BFDC"/>
    <property type="match status" value="1"/>
</dbReference>
<feature type="domain" description="Thiamine pyrophosphate enzyme N-terminal TPP-binding" evidence="4">
    <location>
        <begin position="1"/>
        <end position="101"/>
    </location>
</feature>
<dbReference type="PANTHER" id="PTHR18968:SF86">
    <property type="entry name" value="ACETOLACTATE SYNTHASE LARGE SUBUNIT ILVX-RELATED"/>
    <property type="match status" value="1"/>
</dbReference>
<dbReference type="Pfam" id="PF02775">
    <property type="entry name" value="TPP_enzyme_C"/>
    <property type="match status" value="1"/>
</dbReference>
<dbReference type="InterPro" id="IPR012001">
    <property type="entry name" value="Thiamin_PyroP_enz_TPP-bd_dom"/>
</dbReference>
<dbReference type="EMBL" id="JBEPSH010000005">
    <property type="protein sequence ID" value="MET4577496.1"/>
    <property type="molecule type" value="Genomic_DNA"/>
</dbReference>
<dbReference type="RefSeq" id="WP_354443937.1">
    <property type="nucleotide sequence ID" value="NZ_JBEPSH010000005.1"/>
</dbReference>
<dbReference type="GO" id="GO:0003984">
    <property type="term" value="F:acetolactate synthase activity"/>
    <property type="evidence" value="ECO:0007669"/>
    <property type="project" value="UniProtKB-EC"/>
</dbReference>
<protein>
    <submittedName>
        <fullName evidence="5">Acetolactate synthase-1/2/3 large subunit</fullName>
        <ecNumber evidence="5">2.2.1.6</ecNumber>
    </submittedName>
</protein>
<keyword evidence="2" id="KW-0786">Thiamine pyrophosphate</keyword>
<evidence type="ECO:0000313" key="5">
    <source>
        <dbReference type="EMBL" id="MET4577496.1"/>
    </source>
</evidence>
<evidence type="ECO:0000313" key="6">
    <source>
        <dbReference type="Proteomes" id="UP001549320"/>
    </source>
</evidence>
<reference evidence="5 6" key="1">
    <citation type="submission" date="2024-06" db="EMBL/GenBank/DDBJ databases">
        <title>Sorghum-associated microbial communities from plants grown in Nebraska, USA.</title>
        <authorList>
            <person name="Schachtman D."/>
        </authorList>
    </citation>
    <scope>NUCLEOTIDE SEQUENCE [LARGE SCALE GENOMIC DNA]</scope>
    <source>
        <strain evidence="5 6">2709</strain>
    </source>
</reference>
<comment type="caution">
    <text evidence="5">The sequence shown here is derived from an EMBL/GenBank/DDBJ whole genome shotgun (WGS) entry which is preliminary data.</text>
</comment>
<accession>A0ABV2Q8X5</accession>
<dbReference type="Pfam" id="PF02776">
    <property type="entry name" value="TPP_enzyme_N"/>
    <property type="match status" value="1"/>
</dbReference>
<dbReference type="CDD" id="cd07035">
    <property type="entry name" value="TPP_PYR_POX_like"/>
    <property type="match status" value="1"/>
</dbReference>
<dbReference type="PANTHER" id="PTHR18968">
    <property type="entry name" value="THIAMINE PYROPHOSPHATE ENZYMES"/>
    <property type="match status" value="1"/>
</dbReference>
<dbReference type="Gene3D" id="3.40.50.970">
    <property type="match status" value="2"/>
</dbReference>
<proteinExistence type="inferred from homology"/>
<dbReference type="EC" id="2.2.1.6" evidence="5"/>
<dbReference type="SUPFAM" id="SSF52518">
    <property type="entry name" value="Thiamin diphosphate-binding fold (THDP-binding)"/>
    <property type="match status" value="2"/>
</dbReference>
<evidence type="ECO:0000259" key="3">
    <source>
        <dbReference type="Pfam" id="PF02775"/>
    </source>
</evidence>
<dbReference type="InterPro" id="IPR011766">
    <property type="entry name" value="TPP_enzyme_TPP-bd"/>
</dbReference>
<name>A0ABV2Q8X5_9BURK</name>
<comment type="similarity">
    <text evidence="1">Belongs to the TPP enzyme family.</text>
</comment>
<keyword evidence="6" id="KW-1185">Reference proteome</keyword>
<evidence type="ECO:0000256" key="1">
    <source>
        <dbReference type="ARBA" id="ARBA00007812"/>
    </source>
</evidence>
<keyword evidence="5" id="KW-0808">Transferase</keyword>
<feature type="domain" description="Thiamine pyrophosphate enzyme TPP-binding" evidence="3">
    <location>
        <begin position="378"/>
        <end position="511"/>
    </location>
</feature>
<sequence>MNGAEALLHTLVRGEVKTCFGNPGTSEVHFVKGLDAVPAMRCVLALAENVATGAADGFSRISGGTAATLLHCGPGLANGLSNLHNAQKAGSSIVNIVGDQAQFHSYLNPPLASETQNYARTVSAWTRQSKSSLSVGADAATAIAQARSGGGAIASLILPSDVCWGPGGSIGTVAPCAPPPPVPYQVVSDVASLARKGSSTAFILGDGALCGDSLRLASAIAKKTGALVLAHSFIGRVERGGDRPSIDRVPYAVAPAQKMFAGIRNVVLVGAQRPVFAFAGPDGVSGPEVPGTLFSNLGSVGDDLESALRAVCAQLGCKFVDSESSSGYVPLERARGEISPAAFGQSLAALMPEDCIVVDEGVTFGRSAYGATHSARRHDWLQLTGGAIGSGLPLATGAAVAAPQRRVVSLQADGSGLYTVQALWTQARERLDITTVVFSNKRYEILFNEMRRMGVEPGANAEKLFSLENPSLDWVRIAQGFGVEAARASNMDEFNDLFLYSLNCSGPFLIELQIPN</sequence>
<evidence type="ECO:0000259" key="4">
    <source>
        <dbReference type="Pfam" id="PF02776"/>
    </source>
</evidence>
<organism evidence="5 6">
    <name type="scientific">Ottowia thiooxydans</name>
    <dbReference type="NCBI Taxonomy" id="219182"/>
    <lineage>
        <taxon>Bacteria</taxon>
        <taxon>Pseudomonadati</taxon>
        <taxon>Pseudomonadota</taxon>
        <taxon>Betaproteobacteria</taxon>
        <taxon>Burkholderiales</taxon>
        <taxon>Comamonadaceae</taxon>
        <taxon>Ottowia</taxon>
    </lineage>
</organism>
<gene>
    <name evidence="5" type="ORF">ABIE13_002607</name>
</gene>
<dbReference type="InterPro" id="IPR029061">
    <property type="entry name" value="THDP-binding"/>
</dbReference>
<evidence type="ECO:0000256" key="2">
    <source>
        <dbReference type="ARBA" id="ARBA00023052"/>
    </source>
</evidence>
<dbReference type="Proteomes" id="UP001549320">
    <property type="component" value="Unassembled WGS sequence"/>
</dbReference>